<evidence type="ECO:0000256" key="6">
    <source>
        <dbReference type="HAMAP-Rule" id="MF_01892"/>
    </source>
</evidence>
<dbReference type="GO" id="GO:0005737">
    <property type="term" value="C:cytoplasm"/>
    <property type="evidence" value="ECO:0007669"/>
    <property type="project" value="UniProtKB-SubCell"/>
</dbReference>
<accession>A0A9Q4PYU8</accession>
<comment type="subcellular location">
    <subcellularLocation>
        <location evidence="6">Cytoplasm</location>
    </subcellularLocation>
</comment>
<dbReference type="GO" id="GO:0016879">
    <property type="term" value="F:ligase activity, forming carbon-nitrogen bonds"/>
    <property type="evidence" value="ECO:0007669"/>
    <property type="project" value="UniProtKB-UniRule"/>
</dbReference>
<evidence type="ECO:0000256" key="5">
    <source>
        <dbReference type="ARBA" id="ARBA00022840"/>
    </source>
</evidence>
<keyword evidence="5 6" id="KW-0067">ATP-binding</keyword>
<comment type="catalytic activity">
    <reaction evidence="6">
        <text>cytidine(34) in tRNA(Ile2) + agmatine + ATP + H2O = 2-agmatinylcytidine(34) in tRNA(Ile2) + AMP + 2 phosphate + 2 H(+)</text>
        <dbReference type="Rhea" id="RHEA:43608"/>
        <dbReference type="Rhea" id="RHEA-COMP:10625"/>
        <dbReference type="Rhea" id="RHEA-COMP:10626"/>
        <dbReference type="ChEBI" id="CHEBI:15377"/>
        <dbReference type="ChEBI" id="CHEBI:15378"/>
        <dbReference type="ChEBI" id="CHEBI:30616"/>
        <dbReference type="ChEBI" id="CHEBI:43474"/>
        <dbReference type="ChEBI" id="CHEBI:58145"/>
        <dbReference type="ChEBI" id="CHEBI:82748"/>
        <dbReference type="ChEBI" id="CHEBI:83545"/>
        <dbReference type="ChEBI" id="CHEBI:456215"/>
        <dbReference type="EC" id="6.3.4.22"/>
    </reaction>
</comment>
<dbReference type="HAMAP" id="MF_01892">
    <property type="entry name" value="tRNA_Ile2_agm2C_synt"/>
    <property type="match status" value="1"/>
</dbReference>
<feature type="domain" description="TiaS FLD" evidence="7">
    <location>
        <begin position="132"/>
        <end position="243"/>
    </location>
</feature>
<proteinExistence type="inferred from homology"/>
<protein>
    <recommendedName>
        <fullName evidence="6">tRNA(Ile2) 2-agmatinylcytidine synthetase TiaS</fullName>
        <shortName evidence="6">tRNA(Ile2)-agm2C synthetase</shortName>
        <ecNumber evidence="6">6.3.4.22</ecNumber>
    </recommendedName>
    <alternativeName>
        <fullName evidence="6">tRNA(Ile2) agmatidine synthetase</fullName>
    </alternativeName>
</protein>
<dbReference type="InterPro" id="IPR013696">
    <property type="entry name" value="TiaS_FLD"/>
</dbReference>
<evidence type="ECO:0000313" key="11">
    <source>
        <dbReference type="Proteomes" id="UP001143747"/>
    </source>
</evidence>
<feature type="domain" description="TiaS-like TCKD" evidence="8">
    <location>
        <begin position="3"/>
        <end position="128"/>
    </location>
</feature>
<dbReference type="InterPro" id="IPR055394">
    <property type="entry name" value="Zn_ribbon_TiaS"/>
</dbReference>
<dbReference type="CDD" id="cd04482">
    <property type="entry name" value="RPA2_OBF_like"/>
    <property type="match status" value="1"/>
</dbReference>
<dbReference type="Gene3D" id="3.30.70.2200">
    <property type="match status" value="1"/>
</dbReference>
<dbReference type="PANTHER" id="PTHR40705:SF2">
    <property type="entry name" value="DUF1743 DOMAIN-CONTAINING PROTEIN"/>
    <property type="match status" value="1"/>
</dbReference>
<evidence type="ECO:0000256" key="2">
    <source>
        <dbReference type="ARBA" id="ARBA00022598"/>
    </source>
</evidence>
<keyword evidence="11" id="KW-1185">Reference proteome</keyword>
<sequence>MLIGIDDTDSPAGMCTTYLGAVLIYRLKEAGISVTGQHLIRLNPNVIYKTRGNAAICIEAEGNTDEAFRIAAACIEELAEFDEKKTNPGLVVSVTKFPVSFYLQAVTGFCTIEEAETVCRAAGARVKKWKNGRGIIGATAAIAAKQADMTWELLTYRDPADKGERSVETDSLFRAEEETFPHTWDTVDTQNNCIVCFPHTPDPVIFGIRGESPEWVKKARGYVCSQKPILEVIYHTNQGTDAHLLEGTIASLVDGCSYRLSGVVANTPETGRGGHVSFLLSDASGGVRCMAYEPTKGFRDIIRSLAPGDEITICGSYKNESINLEKIRVITCPEIVRQRPPLCPTCGKRMKSDGVDKGWKCRRCKTRADEPEIIHEPRTISPGWYEVPSSARRHLAKPLCRGIPPK</sequence>
<dbReference type="Gene3D" id="2.40.50.1010">
    <property type="match status" value="1"/>
</dbReference>
<reference evidence="10" key="1">
    <citation type="submission" date="2022-01" db="EMBL/GenBank/DDBJ databases">
        <title>Draft genome of Methanogenium marinum DSM 15558.</title>
        <authorList>
            <person name="Chen S.-C."/>
            <person name="You Y.-T."/>
        </authorList>
    </citation>
    <scope>NUCLEOTIDE SEQUENCE</scope>
    <source>
        <strain evidence="10">DSM 15558</strain>
    </source>
</reference>
<feature type="domain" description="TiaS C-terminal zinc ribbon" evidence="9">
    <location>
        <begin position="340"/>
        <end position="380"/>
    </location>
</feature>
<dbReference type="InterPro" id="IPR024913">
    <property type="entry name" value="tRNA_Ile2__agm2C_synt"/>
</dbReference>
<dbReference type="RefSeq" id="WP_274925745.1">
    <property type="nucleotide sequence ID" value="NZ_JAKELO010000002.1"/>
</dbReference>
<evidence type="ECO:0000259" key="9">
    <source>
        <dbReference type="Pfam" id="PF23783"/>
    </source>
</evidence>
<dbReference type="Proteomes" id="UP001143747">
    <property type="component" value="Unassembled WGS sequence"/>
</dbReference>
<evidence type="ECO:0000256" key="3">
    <source>
        <dbReference type="ARBA" id="ARBA00022694"/>
    </source>
</evidence>
<comment type="function">
    <text evidence="6">ATP-dependent agmatine transferase that catalyzes the formation of 2-agmatinylcytidine (agm2C) at the wobble position (C34) of tRNA(Ile2), converting the codon specificity from AUG to AUA.</text>
</comment>
<evidence type="ECO:0000256" key="4">
    <source>
        <dbReference type="ARBA" id="ARBA00022741"/>
    </source>
</evidence>
<dbReference type="Pfam" id="PF22641">
    <property type="entry name" value="TiaS_TCKD"/>
    <property type="match status" value="1"/>
</dbReference>
<dbReference type="GO" id="GO:0002101">
    <property type="term" value="P:tRNA wobble cytosine modification"/>
    <property type="evidence" value="ECO:0007669"/>
    <property type="project" value="UniProtKB-UniRule"/>
</dbReference>
<dbReference type="EMBL" id="JAKELO010000002">
    <property type="protein sequence ID" value="MDE4908697.1"/>
    <property type="molecule type" value="Genomic_DNA"/>
</dbReference>
<dbReference type="Pfam" id="PF23783">
    <property type="entry name" value="Zn_ribbon_TiaS"/>
    <property type="match status" value="1"/>
</dbReference>
<dbReference type="GO" id="GO:0005524">
    <property type="term" value="F:ATP binding"/>
    <property type="evidence" value="ECO:0007669"/>
    <property type="project" value="UniProtKB-KW"/>
</dbReference>
<dbReference type="PANTHER" id="PTHR40705">
    <property type="entry name" value="TRNA(ILE2) 2-AGMATINYLCYTIDINE SYNTHETASE TIAS"/>
    <property type="match status" value="1"/>
</dbReference>
<comment type="caution">
    <text evidence="10">The sequence shown here is derived from an EMBL/GenBank/DDBJ whole genome shotgun (WGS) entry which is preliminary data.</text>
</comment>
<dbReference type="InterPro" id="IPR053870">
    <property type="entry name" value="TiaS-like_TCKD"/>
</dbReference>
<evidence type="ECO:0000259" key="8">
    <source>
        <dbReference type="Pfam" id="PF22641"/>
    </source>
</evidence>
<dbReference type="Pfam" id="PF08489">
    <property type="entry name" value="TiaS_FLD"/>
    <property type="match status" value="1"/>
</dbReference>
<dbReference type="EC" id="6.3.4.22" evidence="6"/>
<evidence type="ECO:0000256" key="1">
    <source>
        <dbReference type="ARBA" id="ARBA00022490"/>
    </source>
</evidence>
<gene>
    <name evidence="6" type="primary">tiaS</name>
    <name evidence="10" type="ORF">L0665_08775</name>
</gene>
<organism evidence="10 11">
    <name type="scientific">Methanogenium marinum</name>
    <dbReference type="NCBI Taxonomy" id="348610"/>
    <lineage>
        <taxon>Archaea</taxon>
        <taxon>Methanobacteriati</taxon>
        <taxon>Methanobacteriota</taxon>
        <taxon>Stenosarchaea group</taxon>
        <taxon>Methanomicrobia</taxon>
        <taxon>Methanomicrobiales</taxon>
        <taxon>Methanomicrobiaceae</taxon>
        <taxon>Methanogenium</taxon>
    </lineage>
</organism>
<keyword evidence="4 6" id="KW-0547">Nucleotide-binding</keyword>
<comment type="similarity">
    <text evidence="6">Belongs to the TiaS family.</text>
</comment>
<keyword evidence="3 6" id="KW-0819">tRNA processing</keyword>
<dbReference type="Gene3D" id="3.90.600.20">
    <property type="match status" value="1"/>
</dbReference>
<evidence type="ECO:0000259" key="7">
    <source>
        <dbReference type="Pfam" id="PF08489"/>
    </source>
</evidence>
<keyword evidence="1 6" id="KW-0963">Cytoplasm</keyword>
<name>A0A9Q4PYU8_9EURY</name>
<dbReference type="AlphaFoldDB" id="A0A9Q4PYU8"/>
<evidence type="ECO:0000313" key="10">
    <source>
        <dbReference type="EMBL" id="MDE4908697.1"/>
    </source>
</evidence>
<keyword evidence="2 6" id="KW-0436">Ligase</keyword>